<evidence type="ECO:0000256" key="4">
    <source>
        <dbReference type="ARBA" id="ARBA00022989"/>
    </source>
</evidence>
<dbReference type="FunFam" id="1.20.1250.20:FF:000065">
    <property type="entry name" value="Putative MFS pantothenate transporter"/>
    <property type="match status" value="1"/>
</dbReference>
<dbReference type="VEuPathDB" id="FungiDB:GWK60_K04433"/>
<feature type="transmembrane region" description="Helical" evidence="7">
    <location>
        <begin position="463"/>
        <end position="485"/>
    </location>
</feature>
<feature type="transmembrane region" description="Helical" evidence="7">
    <location>
        <begin position="557"/>
        <end position="578"/>
    </location>
</feature>
<dbReference type="SUPFAM" id="SSF103473">
    <property type="entry name" value="MFS general substrate transporter"/>
    <property type="match status" value="1"/>
</dbReference>
<evidence type="ECO:0000256" key="3">
    <source>
        <dbReference type="ARBA" id="ARBA00022692"/>
    </source>
</evidence>
<reference evidence="8 9" key="1">
    <citation type="submission" date="2015-10" db="EMBL/GenBank/DDBJ databases">
        <title>Draft genomes sequences of Candida glabrata isolates 1A, 1B, 2A, 2B, 3A and 3B.</title>
        <authorList>
            <person name="Haavelsrud O.E."/>
            <person name="Gaustad P."/>
        </authorList>
    </citation>
    <scope>NUCLEOTIDE SEQUENCE [LARGE SCALE GENOMIC DNA]</scope>
    <source>
        <strain evidence="8">910700640</strain>
    </source>
</reference>
<evidence type="ECO:0000256" key="1">
    <source>
        <dbReference type="ARBA" id="ARBA00004141"/>
    </source>
</evidence>
<feature type="transmembrane region" description="Helical" evidence="7">
    <location>
        <begin position="151"/>
        <end position="169"/>
    </location>
</feature>
<evidence type="ECO:0000256" key="6">
    <source>
        <dbReference type="ARBA" id="ARBA00037968"/>
    </source>
</evidence>
<dbReference type="PANTHER" id="PTHR43791:SF31">
    <property type="entry name" value="VITAMIN H TRANSPORTER"/>
    <property type="match status" value="1"/>
</dbReference>
<evidence type="ECO:0000256" key="5">
    <source>
        <dbReference type="ARBA" id="ARBA00023136"/>
    </source>
</evidence>
<evidence type="ECO:0000256" key="7">
    <source>
        <dbReference type="SAM" id="Phobius"/>
    </source>
</evidence>
<evidence type="ECO:0000313" key="9">
    <source>
        <dbReference type="Proteomes" id="UP000054886"/>
    </source>
</evidence>
<feature type="transmembrane region" description="Helical" evidence="7">
    <location>
        <begin position="321"/>
        <end position="342"/>
    </location>
</feature>
<dbReference type="EMBL" id="LLZZ01000172">
    <property type="protein sequence ID" value="KTA96528.1"/>
    <property type="molecule type" value="Genomic_DNA"/>
</dbReference>
<organism evidence="8 9">
    <name type="scientific">Candida glabrata</name>
    <name type="common">Yeast</name>
    <name type="synonym">Torulopsis glabrata</name>
    <dbReference type="NCBI Taxonomy" id="5478"/>
    <lineage>
        <taxon>Eukaryota</taxon>
        <taxon>Fungi</taxon>
        <taxon>Dikarya</taxon>
        <taxon>Ascomycota</taxon>
        <taxon>Saccharomycotina</taxon>
        <taxon>Saccharomycetes</taxon>
        <taxon>Saccharomycetales</taxon>
        <taxon>Saccharomycetaceae</taxon>
        <taxon>Nakaseomyces</taxon>
    </lineage>
</organism>
<dbReference type="VEuPathDB" id="FungiDB:B1J91_K04565g"/>
<dbReference type="GO" id="GO:0022857">
    <property type="term" value="F:transmembrane transporter activity"/>
    <property type="evidence" value="ECO:0007669"/>
    <property type="project" value="InterPro"/>
</dbReference>
<dbReference type="Pfam" id="PF07690">
    <property type="entry name" value="MFS_1"/>
    <property type="match status" value="1"/>
</dbReference>
<dbReference type="PhylomeDB" id="A0A0W0CJM2"/>
<sequence length="620" mass="71679">MSISKVLKKVIPTVRILPEEMDDVSSTTSVASDLSSVEEIGTEVVAKKDDNDKEQNTHGLNNVKKTQIEYTVESDIEDCSDSESDNAGYNAKHINLKKDMPYELRDEAKRSKWNFFYEYEYRFNKEYRKSRRWYEFLYPNHATKSKAERRLLYKIDFLIGFYFLVVSWTRSVDSANYVNAYVSNMKEDLHMGGNDYVYTSTISTIGQIVFQIPFMYLMPRVPPHYLLPFMDLGWSAFTLACFRAKTLKEMQGYRFMVGSFGAAYYPVSQYIFGSWYAPDELTSRVLLFSYGQLLGSVTSGLLQAKIFKSLDGVCGLAGWRWMFLIDAIAISIPTAIMGFFLIPGIPSKCYSLFLTDEEIRIARARNRRNNITDGVDKSKLVPLYKPALWKKVLFNPTFWILAIFDMLSWNVMTIYTGSYTQWLKSNPNYSIVKVNNLSALPACLGFIYITVCALGSDLFRSKWFFMVFAQAMNCISCGILMKWDVAESTKWFAFLISYFCIGASACLWTFINDFLRFDPQIKAMSWICNYMFSQSSHAWIPMLAWKTVDSPRYKTGYTVSLVFSILYGLWTFVVLFFYKNNEKKHALDNGIILYDSSKGENPPAFVNEHMREEDGYFFVK</sequence>
<keyword evidence="2" id="KW-0813">Transport</keyword>
<accession>A0A0W0CJM2</accession>
<keyword evidence="3 7" id="KW-0812">Transmembrane</keyword>
<dbReference type="VEuPathDB" id="FungiDB:CAGL0K04565g"/>
<dbReference type="InterPro" id="IPR036259">
    <property type="entry name" value="MFS_trans_sf"/>
</dbReference>
<name>A0A0W0CJM2_CANGB</name>
<dbReference type="GO" id="GO:0016020">
    <property type="term" value="C:membrane"/>
    <property type="evidence" value="ECO:0007669"/>
    <property type="project" value="UniProtKB-SubCell"/>
</dbReference>
<dbReference type="OMA" id="WAITICS"/>
<dbReference type="PANTHER" id="PTHR43791">
    <property type="entry name" value="PERMEASE-RELATED"/>
    <property type="match status" value="1"/>
</dbReference>
<feature type="transmembrane region" description="Helical" evidence="7">
    <location>
        <begin position="225"/>
        <end position="243"/>
    </location>
</feature>
<comment type="caution">
    <text evidence="8">The sequence shown here is derived from an EMBL/GenBank/DDBJ whole genome shotgun (WGS) entry which is preliminary data.</text>
</comment>
<comment type="similarity">
    <text evidence="6">Belongs to the major facilitator superfamily. Allantoate permease family.</text>
</comment>
<evidence type="ECO:0000256" key="2">
    <source>
        <dbReference type="ARBA" id="ARBA00022448"/>
    </source>
</evidence>
<feature type="transmembrane region" description="Helical" evidence="7">
    <location>
        <begin position="437"/>
        <end position="456"/>
    </location>
</feature>
<dbReference type="Gene3D" id="1.20.1250.20">
    <property type="entry name" value="MFS general substrate transporter like domains"/>
    <property type="match status" value="2"/>
</dbReference>
<feature type="transmembrane region" description="Helical" evidence="7">
    <location>
        <begin position="398"/>
        <end position="417"/>
    </location>
</feature>
<dbReference type="AlphaFoldDB" id="A0A0W0CJM2"/>
<dbReference type="Proteomes" id="UP000054886">
    <property type="component" value="Unassembled WGS sequence"/>
</dbReference>
<keyword evidence="5 7" id="KW-0472">Membrane</keyword>
<dbReference type="InterPro" id="IPR011701">
    <property type="entry name" value="MFS"/>
</dbReference>
<dbReference type="VEuPathDB" id="FungiDB:GVI51_K04411"/>
<gene>
    <name evidence="8" type="ORF">AO440_003449</name>
</gene>
<proteinExistence type="inferred from homology"/>
<protein>
    <submittedName>
        <fullName evidence="8">Vitamin H transporter</fullName>
    </submittedName>
</protein>
<feature type="transmembrane region" description="Helical" evidence="7">
    <location>
        <begin position="491"/>
        <end position="511"/>
    </location>
</feature>
<comment type="subcellular location">
    <subcellularLocation>
        <location evidence="1">Membrane</location>
        <topology evidence="1">Multi-pass membrane protein</topology>
    </subcellularLocation>
</comment>
<keyword evidence="4 7" id="KW-1133">Transmembrane helix</keyword>
<dbReference type="OrthoDB" id="3639251at2759"/>
<feature type="transmembrane region" description="Helical" evidence="7">
    <location>
        <begin position="255"/>
        <end position="277"/>
    </location>
</feature>
<evidence type="ECO:0000313" key="8">
    <source>
        <dbReference type="EMBL" id="KTA96528.1"/>
    </source>
</evidence>